<keyword evidence="1" id="KW-0175">Coiled coil</keyword>
<dbReference type="EMBL" id="AUWU02000007">
    <property type="protein sequence ID" value="KAH0570525.1"/>
    <property type="molecule type" value="Genomic_DNA"/>
</dbReference>
<proteinExistence type="predicted"/>
<feature type="coiled-coil region" evidence="1">
    <location>
        <begin position="60"/>
        <end position="101"/>
    </location>
</feature>
<organism evidence="2">
    <name type="scientific">Spironucleus salmonicida</name>
    <dbReference type="NCBI Taxonomy" id="348837"/>
    <lineage>
        <taxon>Eukaryota</taxon>
        <taxon>Metamonada</taxon>
        <taxon>Diplomonadida</taxon>
        <taxon>Hexamitidae</taxon>
        <taxon>Hexamitinae</taxon>
        <taxon>Spironucleus</taxon>
    </lineage>
</organism>
<reference evidence="3" key="2">
    <citation type="submission" date="2020-12" db="EMBL/GenBank/DDBJ databases">
        <title>New Spironucleus salmonicida genome in near-complete chromosomes.</title>
        <authorList>
            <person name="Xu F."/>
            <person name="Kurt Z."/>
            <person name="Jimenez-Gonzalez A."/>
            <person name="Astvaldsson A."/>
            <person name="Andersson J.O."/>
            <person name="Svard S.G."/>
        </authorList>
    </citation>
    <scope>NUCLEOTIDE SEQUENCE</scope>
    <source>
        <strain evidence="3">ATCC 50377</strain>
    </source>
</reference>
<reference evidence="2 3" key="1">
    <citation type="journal article" date="2014" name="PLoS Genet.">
        <title>The Genome of Spironucleus salmonicida Highlights a Fish Pathogen Adapted to Fluctuating Environments.</title>
        <authorList>
            <person name="Xu F."/>
            <person name="Jerlstrom-Hultqvist J."/>
            <person name="Einarsson E."/>
            <person name="Astvaldsson A."/>
            <person name="Svard S.G."/>
            <person name="Andersson J.O."/>
        </authorList>
    </citation>
    <scope>NUCLEOTIDE SEQUENCE</scope>
    <source>
        <strain evidence="3">ATCC 50377</strain>
    </source>
</reference>
<evidence type="ECO:0000313" key="2">
    <source>
        <dbReference type="EMBL" id="EST49275.1"/>
    </source>
</evidence>
<evidence type="ECO:0000256" key="1">
    <source>
        <dbReference type="SAM" id="Coils"/>
    </source>
</evidence>
<dbReference type="VEuPathDB" id="GiardiaDB:SS50377_26805"/>
<name>V6LXK0_9EUKA</name>
<sequence length="439" mass="51044">MRNPHAAYQKKKNTEYDLLLNMHINPLPTLVTQQELAEAELAVKQISSKSPQKASKSMQYADVMRRNAQLTSERTQLTQELDNYKKTISAQQAQIHELKLKQSLVKEQFQTTNFQSENCEFLQLRSELNNKLEELNDQQFERQRKIEMQIRQDFQLQLLELERDCSKLVMEREELLNDPKKLDEVITETEFLKKRCEDLQRDNGKQGQVISVLNNAISENRTILEATTFKLARAQRSLTDYESKIRLYEEMFDLKNQNDFVGFEDEKIDIDEPVVVGGVISKVKRLEAENQRLQKALSEAHKMTISAQQQRLKILSTPMPVKQLLMDILKEINTEITQNTVKQQGKSNKLAASLNQLAFNDLDSKYIQLEFTDIQKQNLQESKFNMQDIEKVNKEKILLKLLEHKNIVEMTVTALDVEQSVLLSGNSDVLNWIRTSVVK</sequence>
<protein>
    <submittedName>
        <fullName evidence="2">Uncharacterized protein</fullName>
    </submittedName>
</protein>
<keyword evidence="4" id="KW-1185">Reference proteome</keyword>
<dbReference type="AlphaFoldDB" id="V6LXK0"/>
<gene>
    <name evidence="2" type="ORF">SS50377_10496</name>
    <name evidence="3" type="ORF">SS50377_26805</name>
</gene>
<evidence type="ECO:0000313" key="3">
    <source>
        <dbReference type="EMBL" id="KAH0570525.1"/>
    </source>
</evidence>
<dbReference type="Proteomes" id="UP000018208">
    <property type="component" value="Unassembled WGS sequence"/>
</dbReference>
<dbReference type="EMBL" id="KI545953">
    <property type="protein sequence ID" value="EST49275.1"/>
    <property type="molecule type" value="Genomic_DNA"/>
</dbReference>
<accession>V6LXK0</accession>
<feature type="coiled-coil region" evidence="1">
    <location>
        <begin position="125"/>
        <end position="202"/>
    </location>
</feature>
<evidence type="ECO:0000313" key="4">
    <source>
        <dbReference type="Proteomes" id="UP000018208"/>
    </source>
</evidence>
<feature type="coiled-coil region" evidence="1">
    <location>
        <begin position="276"/>
        <end position="303"/>
    </location>
</feature>